<comment type="subcellular location">
    <subcellularLocation>
        <location evidence="1">Cell inner membrane</location>
        <topology evidence="1">Multi-pass membrane protein</topology>
    </subcellularLocation>
</comment>
<evidence type="ECO:0000256" key="6">
    <source>
        <dbReference type="ARBA" id="ARBA00022519"/>
    </source>
</evidence>
<evidence type="ECO:0000259" key="15">
    <source>
        <dbReference type="Pfam" id="PF18075"/>
    </source>
</evidence>
<dbReference type="InterPro" id="IPR040690">
    <property type="entry name" value="FtsX_ECD"/>
</dbReference>
<feature type="transmembrane region" description="Helical" evidence="13">
    <location>
        <begin position="250"/>
        <end position="271"/>
    </location>
</feature>
<evidence type="ECO:0000256" key="3">
    <source>
        <dbReference type="ARBA" id="ARBA00011160"/>
    </source>
</evidence>
<dbReference type="EMBL" id="BMDX01000020">
    <property type="protein sequence ID" value="GGA86261.1"/>
    <property type="molecule type" value="Genomic_DNA"/>
</dbReference>
<evidence type="ECO:0000256" key="4">
    <source>
        <dbReference type="ARBA" id="ARBA00021907"/>
    </source>
</evidence>
<dbReference type="PANTHER" id="PTHR47755">
    <property type="entry name" value="CELL DIVISION PROTEIN FTSX"/>
    <property type="match status" value="1"/>
</dbReference>
<evidence type="ECO:0000313" key="16">
    <source>
        <dbReference type="EMBL" id="GGA86261.1"/>
    </source>
</evidence>
<evidence type="ECO:0000256" key="2">
    <source>
        <dbReference type="ARBA" id="ARBA00007379"/>
    </source>
</evidence>
<keyword evidence="17" id="KW-1185">Reference proteome</keyword>
<dbReference type="InterPro" id="IPR004513">
    <property type="entry name" value="FtsX"/>
</dbReference>
<reference evidence="17" key="1">
    <citation type="journal article" date="2019" name="Int. J. Syst. Evol. Microbiol.">
        <title>The Global Catalogue of Microorganisms (GCM) 10K type strain sequencing project: providing services to taxonomists for standard genome sequencing and annotation.</title>
        <authorList>
            <consortium name="The Broad Institute Genomics Platform"/>
            <consortium name="The Broad Institute Genome Sequencing Center for Infectious Disease"/>
            <person name="Wu L."/>
            <person name="Ma J."/>
        </authorList>
    </citation>
    <scope>NUCLEOTIDE SEQUENCE [LARGE SCALE GENOMIC DNA]</scope>
    <source>
        <strain evidence="17">CGMCC 1.10130</strain>
    </source>
</reference>
<evidence type="ECO:0000256" key="13">
    <source>
        <dbReference type="SAM" id="Phobius"/>
    </source>
</evidence>
<dbReference type="PIRSF" id="PIRSF003097">
    <property type="entry name" value="FtsX"/>
    <property type="match status" value="1"/>
</dbReference>
<organism evidence="16 17">
    <name type="scientific">Neiella marina</name>
    <dbReference type="NCBI Taxonomy" id="508461"/>
    <lineage>
        <taxon>Bacteria</taxon>
        <taxon>Pseudomonadati</taxon>
        <taxon>Pseudomonadota</taxon>
        <taxon>Gammaproteobacteria</taxon>
        <taxon>Alteromonadales</taxon>
        <taxon>Echinimonadaceae</taxon>
        <taxon>Neiella</taxon>
    </lineage>
</organism>
<sequence length="326" mass="36089">MSLLFERRGGATDRKLSIGQRVASWWISHMRQATASLGDLWRTPGPSLMTMLVLGFSLSLPAAFYLVSKNGAQVAAKWDNPAQISVFLKKNIDINHVDQLVAELVNWPTINRVDWYSKDDALIEFKETSGFGNALNYLDSNPLPDVLVVEPAAAQQTASAAEALANELRQLDAVAMVKLDIEWLERLNAMVSVVEDTLIALAALLCFSVVLVIGNTIRLSIVSRKTEIEVMKLVGATDQFIQRPFLYAGVWYGVFGAFLSWIVTTLLLWWLESAINTLTQLYDYPIVLEGLQPNESLLLVIIASGMGLLGSWLSVQQHIRAIEPTS</sequence>
<evidence type="ECO:0000256" key="9">
    <source>
        <dbReference type="ARBA" id="ARBA00022989"/>
    </source>
</evidence>
<feature type="domain" description="ABC3 transporter permease C-terminal" evidence="14">
    <location>
        <begin position="200"/>
        <end position="316"/>
    </location>
</feature>
<dbReference type="GO" id="GO:0032153">
    <property type="term" value="C:cell division site"/>
    <property type="evidence" value="ECO:0007669"/>
    <property type="project" value="TreeGrafter"/>
</dbReference>
<evidence type="ECO:0000256" key="7">
    <source>
        <dbReference type="ARBA" id="ARBA00022618"/>
    </source>
</evidence>
<evidence type="ECO:0000256" key="12">
    <source>
        <dbReference type="PIRNR" id="PIRNR003097"/>
    </source>
</evidence>
<dbReference type="OrthoDB" id="9813411at2"/>
<keyword evidence="7 12" id="KW-0132">Cell division</keyword>
<feature type="transmembrane region" description="Helical" evidence="13">
    <location>
        <begin position="297"/>
        <end position="315"/>
    </location>
</feature>
<dbReference type="PANTHER" id="PTHR47755:SF1">
    <property type="entry name" value="CELL DIVISION PROTEIN FTSX"/>
    <property type="match status" value="1"/>
</dbReference>
<keyword evidence="6 12" id="KW-0997">Cell inner membrane</keyword>
<comment type="similarity">
    <text evidence="2 12">Belongs to the ABC-4 integral membrane protein family. FtsX subfamily.</text>
</comment>
<keyword evidence="9 13" id="KW-1133">Transmembrane helix</keyword>
<keyword evidence="8 13" id="KW-0812">Transmembrane</keyword>
<feature type="transmembrane region" description="Helical" evidence="13">
    <location>
        <begin position="198"/>
        <end position="217"/>
    </location>
</feature>
<evidence type="ECO:0000256" key="10">
    <source>
        <dbReference type="ARBA" id="ARBA00023136"/>
    </source>
</evidence>
<keyword evidence="5 12" id="KW-1003">Cell membrane</keyword>
<evidence type="ECO:0000256" key="11">
    <source>
        <dbReference type="ARBA" id="ARBA00023306"/>
    </source>
</evidence>
<comment type="subunit">
    <text evidence="3">Forms a membrane-associated complex with FtsE.</text>
</comment>
<name>A0A8J2XP20_9GAMM</name>
<keyword evidence="11 12" id="KW-0131">Cell cycle</keyword>
<dbReference type="InterPro" id="IPR003838">
    <property type="entry name" value="ABC3_permease_C"/>
</dbReference>
<evidence type="ECO:0000259" key="14">
    <source>
        <dbReference type="Pfam" id="PF02687"/>
    </source>
</evidence>
<comment type="caution">
    <text evidence="16">The sequence shown here is derived from an EMBL/GenBank/DDBJ whole genome shotgun (WGS) entry which is preliminary data.</text>
</comment>
<dbReference type="GO" id="GO:0051301">
    <property type="term" value="P:cell division"/>
    <property type="evidence" value="ECO:0007669"/>
    <property type="project" value="UniProtKB-KW"/>
</dbReference>
<protein>
    <recommendedName>
        <fullName evidence="4 12">Cell division protein FtsX</fullName>
    </recommendedName>
</protein>
<dbReference type="RefSeq" id="WP_087507020.1">
    <property type="nucleotide sequence ID" value="NZ_BMDX01000020.1"/>
</dbReference>
<accession>A0A8J2XP20</accession>
<evidence type="ECO:0000256" key="5">
    <source>
        <dbReference type="ARBA" id="ARBA00022475"/>
    </source>
</evidence>
<keyword evidence="10 12" id="KW-0472">Membrane</keyword>
<proteinExistence type="inferred from homology"/>
<dbReference type="Pfam" id="PF02687">
    <property type="entry name" value="FtsX"/>
    <property type="match status" value="1"/>
</dbReference>
<dbReference type="Gene3D" id="3.30.70.3040">
    <property type="match status" value="1"/>
</dbReference>
<dbReference type="Proteomes" id="UP000619743">
    <property type="component" value="Unassembled WGS sequence"/>
</dbReference>
<dbReference type="GO" id="GO:0005886">
    <property type="term" value="C:plasma membrane"/>
    <property type="evidence" value="ECO:0007669"/>
    <property type="project" value="UniProtKB-SubCell"/>
</dbReference>
<dbReference type="NCBIfam" id="TIGR00439">
    <property type="entry name" value="FtsX_Gneg"/>
    <property type="match status" value="1"/>
</dbReference>
<evidence type="ECO:0000256" key="1">
    <source>
        <dbReference type="ARBA" id="ARBA00004429"/>
    </source>
</evidence>
<evidence type="ECO:0000313" key="17">
    <source>
        <dbReference type="Proteomes" id="UP000619743"/>
    </source>
</evidence>
<dbReference type="InterPro" id="IPR047590">
    <property type="entry name" value="FtsX_proteobact-type"/>
</dbReference>
<dbReference type="Pfam" id="PF18075">
    <property type="entry name" value="FtsX_ECD"/>
    <property type="match status" value="1"/>
</dbReference>
<feature type="domain" description="FtsX extracellular" evidence="15">
    <location>
        <begin position="83"/>
        <end position="177"/>
    </location>
</feature>
<evidence type="ECO:0000256" key="8">
    <source>
        <dbReference type="ARBA" id="ARBA00022692"/>
    </source>
</evidence>
<dbReference type="AlphaFoldDB" id="A0A8J2XP20"/>
<gene>
    <name evidence="16" type="primary">ftsX</name>
    <name evidence="16" type="ORF">GCM10011369_30370</name>
</gene>
<comment type="function">
    <text evidence="12">Part of the ABC transporter FtsEX involved in cellular division.</text>
</comment>